<feature type="compositionally biased region" description="Polar residues" evidence="1">
    <location>
        <begin position="145"/>
        <end position="157"/>
    </location>
</feature>
<gene>
    <name evidence="5" type="ORF">RND81_05G085900</name>
</gene>
<evidence type="ECO:0000259" key="2">
    <source>
        <dbReference type="Pfam" id="PF23399"/>
    </source>
</evidence>
<dbReference type="InterPro" id="IPR057059">
    <property type="entry name" value="LTI65/LTI78_PGEED"/>
</dbReference>
<feature type="region of interest" description="Disordered" evidence="1">
    <location>
        <begin position="459"/>
        <end position="485"/>
    </location>
</feature>
<name>A0AAW1KVE8_SAPOF</name>
<feature type="region of interest" description="Disordered" evidence="1">
    <location>
        <begin position="659"/>
        <end position="679"/>
    </location>
</feature>
<feature type="region of interest" description="Disordered" evidence="1">
    <location>
        <begin position="1"/>
        <end position="81"/>
    </location>
</feature>
<organism evidence="5 6">
    <name type="scientific">Saponaria officinalis</name>
    <name type="common">Common soapwort</name>
    <name type="synonym">Lychnis saponaria</name>
    <dbReference type="NCBI Taxonomy" id="3572"/>
    <lineage>
        <taxon>Eukaryota</taxon>
        <taxon>Viridiplantae</taxon>
        <taxon>Streptophyta</taxon>
        <taxon>Embryophyta</taxon>
        <taxon>Tracheophyta</taxon>
        <taxon>Spermatophyta</taxon>
        <taxon>Magnoliopsida</taxon>
        <taxon>eudicotyledons</taxon>
        <taxon>Gunneridae</taxon>
        <taxon>Pentapetalae</taxon>
        <taxon>Caryophyllales</taxon>
        <taxon>Caryophyllaceae</taxon>
        <taxon>Caryophylleae</taxon>
        <taxon>Saponaria</taxon>
    </lineage>
</organism>
<dbReference type="Pfam" id="PF23399">
    <property type="entry name" value="LTI65_PGEED"/>
    <property type="match status" value="1"/>
</dbReference>
<feature type="compositionally biased region" description="Polar residues" evidence="1">
    <location>
        <begin position="582"/>
        <end position="598"/>
    </location>
</feature>
<comment type="caution">
    <text evidence="5">The sequence shown here is derived from an EMBL/GenBank/DDBJ whole genome shotgun (WGS) entry which is preliminary data.</text>
</comment>
<feature type="compositionally biased region" description="Basic residues" evidence="1">
    <location>
        <begin position="43"/>
        <end position="53"/>
    </location>
</feature>
<evidence type="ECO:0000256" key="1">
    <source>
        <dbReference type="SAM" id="MobiDB-lite"/>
    </source>
</evidence>
<feature type="compositionally biased region" description="Basic and acidic residues" evidence="1">
    <location>
        <begin position="619"/>
        <end position="635"/>
    </location>
</feature>
<accession>A0AAW1KVE8</accession>
<feature type="region of interest" description="Disordered" evidence="1">
    <location>
        <begin position="582"/>
        <end position="640"/>
    </location>
</feature>
<feature type="compositionally biased region" description="Basic and acidic residues" evidence="1">
    <location>
        <begin position="30"/>
        <end position="42"/>
    </location>
</feature>
<evidence type="ECO:0000259" key="4">
    <source>
        <dbReference type="Pfam" id="PF23403"/>
    </source>
</evidence>
<feature type="region of interest" description="Disordered" evidence="1">
    <location>
        <begin position="743"/>
        <end position="768"/>
    </location>
</feature>
<dbReference type="InterPro" id="IPR056605">
    <property type="entry name" value="LTI65_LTI78_N"/>
</dbReference>
<dbReference type="GO" id="GO:0006950">
    <property type="term" value="P:response to stress"/>
    <property type="evidence" value="ECO:0007669"/>
    <property type="project" value="TreeGrafter"/>
</dbReference>
<dbReference type="InterPro" id="IPR037491">
    <property type="entry name" value="LTI78/LTI65"/>
</dbReference>
<evidence type="ECO:0000259" key="3">
    <source>
        <dbReference type="Pfam" id="PF23402"/>
    </source>
</evidence>
<dbReference type="GO" id="GO:0009737">
    <property type="term" value="P:response to abscisic acid"/>
    <property type="evidence" value="ECO:0007669"/>
    <property type="project" value="InterPro"/>
</dbReference>
<evidence type="ECO:0000313" key="6">
    <source>
        <dbReference type="Proteomes" id="UP001443914"/>
    </source>
</evidence>
<feature type="compositionally biased region" description="Basic and acidic residues" evidence="1">
    <location>
        <begin position="743"/>
        <end position="758"/>
    </location>
</feature>
<evidence type="ECO:0000313" key="5">
    <source>
        <dbReference type="EMBL" id="KAK9724598.1"/>
    </source>
</evidence>
<feature type="region of interest" description="Disordered" evidence="1">
    <location>
        <begin position="785"/>
        <end position="817"/>
    </location>
</feature>
<keyword evidence="6" id="KW-1185">Reference proteome</keyword>
<protein>
    <submittedName>
        <fullName evidence="5">Uncharacterized protein</fullName>
    </submittedName>
</protein>
<proteinExistence type="predicted"/>
<dbReference type="Pfam" id="PF23402">
    <property type="entry name" value="LTI65_LTI78_NYQTKV"/>
    <property type="match status" value="1"/>
</dbReference>
<dbReference type="PANTHER" id="PTHR33836">
    <property type="entry name" value="LOW-TEMPERATURE-INDUCED 65 KDA PROTEIN-RELATED"/>
    <property type="match status" value="1"/>
</dbReference>
<feature type="domain" description="LTI65/LTI78 NYQTKV repeat" evidence="3">
    <location>
        <begin position="450"/>
        <end position="507"/>
    </location>
</feature>
<feature type="domain" description="LTI65/LTI78 PGEED repeat" evidence="2">
    <location>
        <begin position="679"/>
        <end position="709"/>
    </location>
</feature>
<feature type="compositionally biased region" description="Acidic residues" evidence="1">
    <location>
        <begin position="69"/>
        <end position="78"/>
    </location>
</feature>
<dbReference type="PANTHER" id="PTHR33836:SF1">
    <property type="entry name" value="LOW-TEMPERATURE-INDUCED 65 KDA PROTEIN-RELATED"/>
    <property type="match status" value="1"/>
</dbReference>
<dbReference type="EMBL" id="JBDFQZ010000005">
    <property type="protein sequence ID" value="KAK9724598.1"/>
    <property type="molecule type" value="Genomic_DNA"/>
</dbReference>
<feature type="compositionally biased region" description="Basic and acidic residues" evidence="1">
    <location>
        <begin position="54"/>
        <end position="68"/>
    </location>
</feature>
<feature type="compositionally biased region" description="Polar residues" evidence="1">
    <location>
        <begin position="1"/>
        <end position="15"/>
    </location>
</feature>
<reference evidence="5" key="1">
    <citation type="submission" date="2024-03" db="EMBL/GenBank/DDBJ databases">
        <title>WGS assembly of Saponaria officinalis var. Norfolk2.</title>
        <authorList>
            <person name="Jenkins J."/>
            <person name="Shu S."/>
            <person name="Grimwood J."/>
            <person name="Barry K."/>
            <person name="Goodstein D."/>
            <person name="Schmutz J."/>
            <person name="Leebens-Mack J."/>
            <person name="Osbourn A."/>
        </authorList>
    </citation>
    <scope>NUCLEOTIDE SEQUENCE [LARGE SCALE GENOMIC DNA]</scope>
    <source>
        <strain evidence="5">JIC</strain>
    </source>
</reference>
<dbReference type="InterPro" id="IPR057058">
    <property type="entry name" value="LTI65_LTI78_NYQTKV"/>
</dbReference>
<dbReference type="Pfam" id="PF07918">
    <property type="entry name" value="CAP160"/>
    <property type="match status" value="1"/>
</dbReference>
<dbReference type="Proteomes" id="UP001443914">
    <property type="component" value="Unassembled WGS sequence"/>
</dbReference>
<feature type="domain" description="LTI65/LTI78 N-terminal" evidence="4">
    <location>
        <begin position="36"/>
        <end position="85"/>
    </location>
</feature>
<sequence length="817" mass="87810">MNTQMDCPRGHTTTYGEEPHDHNVGLQHTGGHDEGEHGEKKSVLKKVKAKAKKIKDTITGHGGHGRDHDEDDDDDEMDTDHNVHGHCAPATHGITKEGITRQHGTNIGERTAIGDHAPGYNPGAYQVSETTTTHYVPGLEETLGWSRTDTGTLPRSENQAHEHRHTPGIGHSGGTHSTGDLGIGHKPKLGGILEKDTCVRKNTGEDVRPVHYRDEVSHPTGGGVHGIPLSKEGIAEHHGTHICGDYSGPGAYQVFDPKTTHYVPGMEETLGWSRTDTGTLPESEVQPRAFRHTPDVHSSGIHSTGDSGVGHKPKIGGIIEKDSHVLGQDIHPANYQANVGDPAGADYKSAAGQHFGLEHGVTERHHGGTTMGRGSHIPVSKPVEYEPFDTTGSRYIPGQDETMGWSVTDTARSKLAEEQPFAPKNTPIMARQGHQRTEEMGEPGMLREVLDKRTVLEKDPHAPRDFGGESFPENYQSKVVDPTGRGGEEIGATPILHQLGKMSIHDESTRESDLTMKTVGQQERLFRPNLGQTPSTGSHDQFSPEPVTKPQFDTTTIPSGLGLLREEENKPESYTDMISSAASELTSKAKQATGSVTSKLGYGGTHETPTNQQGSAEYGETRAGRLEHERGEDRSVAGSIGDYGKKVVSTVYDKVAGLGSGSGVGPEHEHDVGSTLPSDKGVSVKEYLADKLKPGEDDKALSKAISEALPLHKSKERTIGLGEGDEVTEVTKVVIKGRVTESEEVAKSLGRSEDKDYDGLGPGLATPGKSVMDRICDAAGSWFNTSGDPGIESDHHTEEGNERTQGYAAAREVREAQ</sequence>
<feature type="compositionally biased region" description="Polar residues" evidence="1">
    <location>
        <begin position="530"/>
        <end position="541"/>
    </location>
</feature>
<feature type="region of interest" description="Disordered" evidence="1">
    <location>
        <begin position="527"/>
        <end position="560"/>
    </location>
</feature>
<feature type="compositionally biased region" description="Basic and acidic residues" evidence="1">
    <location>
        <begin position="792"/>
        <end position="802"/>
    </location>
</feature>
<dbReference type="Pfam" id="PF23403">
    <property type="entry name" value="LTI65_LTI78_N"/>
    <property type="match status" value="1"/>
</dbReference>
<dbReference type="InterPro" id="IPR012418">
    <property type="entry name" value="CAP160"/>
</dbReference>
<dbReference type="AlphaFoldDB" id="A0AAW1KVE8"/>
<feature type="region of interest" description="Disordered" evidence="1">
    <location>
        <begin position="144"/>
        <end position="179"/>
    </location>
</feature>